<dbReference type="Proteomes" id="UP000249590">
    <property type="component" value="Unassembled WGS sequence"/>
</dbReference>
<feature type="region of interest" description="Disordered" evidence="1">
    <location>
        <begin position="1"/>
        <end position="32"/>
    </location>
</feature>
<evidence type="ECO:0000313" key="2">
    <source>
        <dbReference type="EMBL" id="RAH95908.1"/>
    </source>
</evidence>
<dbReference type="Pfam" id="PF07015">
    <property type="entry name" value="VirC1"/>
    <property type="match status" value="1"/>
</dbReference>
<name>A0A8B2NES0_9HYPH</name>
<sequence length="162" mass="17743">MGLPAPSCSRSLCPGCSQHTPPAKSGGRDRGPAHLIPVTNLSVMELDEALQTLQYVIEVHQAAGMDGAYGLLINRIPTTALSRMEQENLDTLSTMPIFETTLPTRRAYADIKALGHLHLHYRLLMTRPEKRVMANHIRMALTEARKFTAELLDAANASSRAA</sequence>
<dbReference type="AlphaFoldDB" id="A0A8B2NES0"/>
<dbReference type="EMBL" id="QHHQ01000019">
    <property type="protein sequence ID" value="RAH95908.1"/>
    <property type="molecule type" value="Genomic_DNA"/>
</dbReference>
<protein>
    <submittedName>
        <fullName evidence="2">Uncharacterized protein</fullName>
    </submittedName>
</protein>
<evidence type="ECO:0000313" key="3">
    <source>
        <dbReference type="Proteomes" id="UP000249590"/>
    </source>
</evidence>
<accession>A0A8B2NES0</accession>
<gene>
    <name evidence="2" type="ORF">DLJ53_33680</name>
</gene>
<proteinExistence type="predicted"/>
<reference evidence="2 3" key="1">
    <citation type="submission" date="2018-05" db="EMBL/GenBank/DDBJ databases">
        <title>Acuticoccus sediminis sp. nov., isolated from deep-sea sediment of Indian Ocean.</title>
        <authorList>
            <person name="Liu X."/>
            <person name="Lai Q."/>
            <person name="Du Y."/>
            <person name="Sun F."/>
            <person name="Zhang X."/>
            <person name="Wang S."/>
            <person name="Shao Z."/>
        </authorList>
    </citation>
    <scope>NUCLEOTIDE SEQUENCE [LARGE SCALE GENOMIC DNA]</scope>
    <source>
        <strain evidence="2 3">PTG4-2</strain>
    </source>
</reference>
<keyword evidence="3" id="KW-1185">Reference proteome</keyword>
<dbReference type="InterPro" id="IPR009744">
    <property type="entry name" value="VirC1"/>
</dbReference>
<evidence type="ECO:0000256" key="1">
    <source>
        <dbReference type="SAM" id="MobiDB-lite"/>
    </source>
</evidence>
<organism evidence="2 3">
    <name type="scientific">Acuticoccus sediminis</name>
    <dbReference type="NCBI Taxonomy" id="2184697"/>
    <lineage>
        <taxon>Bacteria</taxon>
        <taxon>Pseudomonadati</taxon>
        <taxon>Pseudomonadota</taxon>
        <taxon>Alphaproteobacteria</taxon>
        <taxon>Hyphomicrobiales</taxon>
        <taxon>Amorphaceae</taxon>
        <taxon>Acuticoccus</taxon>
    </lineage>
</organism>
<comment type="caution">
    <text evidence="2">The sequence shown here is derived from an EMBL/GenBank/DDBJ whole genome shotgun (WGS) entry which is preliminary data.</text>
</comment>